<accession>A0A223RT40</accession>
<evidence type="ECO:0000256" key="1">
    <source>
        <dbReference type="SAM" id="MobiDB-lite"/>
    </source>
</evidence>
<dbReference type="Proteomes" id="UP000215043">
    <property type="component" value="Chromosome"/>
</dbReference>
<dbReference type="AlphaFoldDB" id="A0A223RT40"/>
<protein>
    <submittedName>
        <fullName evidence="2">Uncharacterized protein</fullName>
    </submittedName>
</protein>
<reference evidence="2 3" key="1">
    <citation type="submission" date="2017-08" db="EMBL/GenBank/DDBJ databases">
        <title>The complete genome sequence of moderately halophilic actinomycete Actinopolyspora erythraea YIM 90600, the producer of novel erythromycin, novel actinopolysporins A-C and tubercidin.</title>
        <authorList>
            <person name="Yin M."/>
            <person name="Tang S."/>
        </authorList>
    </citation>
    <scope>NUCLEOTIDE SEQUENCE [LARGE SCALE GENOMIC DNA]</scope>
    <source>
        <strain evidence="2 3">YIM 90600</strain>
    </source>
</reference>
<organism evidence="2 3">
    <name type="scientific">Actinopolyspora erythraea</name>
    <dbReference type="NCBI Taxonomy" id="414996"/>
    <lineage>
        <taxon>Bacteria</taxon>
        <taxon>Bacillati</taxon>
        <taxon>Actinomycetota</taxon>
        <taxon>Actinomycetes</taxon>
        <taxon>Actinopolysporales</taxon>
        <taxon>Actinopolysporaceae</taxon>
        <taxon>Actinopolyspora</taxon>
    </lineage>
</organism>
<sequence length="76" mass="7955">MTATITAIVSTAATMIAISRNAVRTARCGAAASRKNSSREHHEAASAAFMTTLATEAEDSTPPSWPRRSAIPPEAK</sequence>
<dbReference type="EMBL" id="CP022752">
    <property type="protein sequence ID" value="ASU79020.1"/>
    <property type="molecule type" value="Genomic_DNA"/>
</dbReference>
<proteinExistence type="predicted"/>
<gene>
    <name evidence="2" type="ORF">CDG81_12800</name>
</gene>
<evidence type="ECO:0000313" key="2">
    <source>
        <dbReference type="EMBL" id="ASU79020.1"/>
    </source>
</evidence>
<evidence type="ECO:0000313" key="3">
    <source>
        <dbReference type="Proteomes" id="UP000215043"/>
    </source>
</evidence>
<name>A0A223RT40_9ACTN</name>
<feature type="region of interest" description="Disordered" evidence="1">
    <location>
        <begin position="52"/>
        <end position="76"/>
    </location>
</feature>
<dbReference type="KEGG" id="aey:CDG81_12800"/>